<accession>A0A0S2DB60</accession>
<dbReference type="AlphaFoldDB" id="A0A0S2DB60"/>
<dbReference type="EMBL" id="CP013140">
    <property type="protein sequence ID" value="ALN55772.1"/>
    <property type="molecule type" value="Genomic_DNA"/>
</dbReference>
<dbReference type="Pfam" id="PF19648">
    <property type="entry name" value="DUF6151"/>
    <property type="match status" value="1"/>
</dbReference>
<dbReference type="SUPFAM" id="SSF51316">
    <property type="entry name" value="Mss4-like"/>
    <property type="match status" value="1"/>
</dbReference>
<organism evidence="1 2">
    <name type="scientific">Lysobacter enzymogenes</name>
    <dbReference type="NCBI Taxonomy" id="69"/>
    <lineage>
        <taxon>Bacteria</taxon>
        <taxon>Pseudomonadati</taxon>
        <taxon>Pseudomonadota</taxon>
        <taxon>Gammaproteobacteria</taxon>
        <taxon>Lysobacterales</taxon>
        <taxon>Lysobacteraceae</taxon>
        <taxon>Lysobacter</taxon>
    </lineage>
</organism>
<proteinExistence type="predicted"/>
<dbReference type="KEGG" id="lez:GLE_0414"/>
<sequence length="178" mass="19381">MSSTRSLACACGQLAVEVEGPPIASVECCCDSCREAGARLARLPGARPVLGAHGATRFVLQRKDRVRFVRGAQQLRQFRLAPGAGTRRVVAACCNTPVFMEFKGGHWLSLYGGLWRDGALPPLQMRTMTGDLEDPSALPDDVPNLRRQSLSFYARLMKAWIAMGFRVPQIAVAGDLHV</sequence>
<dbReference type="Proteomes" id="UP000061569">
    <property type="component" value="Chromosome"/>
</dbReference>
<dbReference type="STRING" id="69.GLE_0414"/>
<evidence type="ECO:0000313" key="2">
    <source>
        <dbReference type="Proteomes" id="UP000061569"/>
    </source>
</evidence>
<dbReference type="OrthoDB" id="4188830at2"/>
<dbReference type="InterPro" id="IPR046149">
    <property type="entry name" value="DUF6151"/>
</dbReference>
<protein>
    <submittedName>
        <fullName evidence="1">Uncharacterized protein</fullName>
    </submittedName>
</protein>
<reference evidence="1 2" key="1">
    <citation type="submission" date="2015-11" db="EMBL/GenBank/DDBJ databases">
        <title>Genome sequences of Lysobacter enzymogenes strain C3 and Lysobacter antibioticus ATCC 29479.</title>
        <authorList>
            <person name="Kobayashi D.Y."/>
        </authorList>
    </citation>
    <scope>NUCLEOTIDE SEQUENCE [LARGE SCALE GENOMIC DNA]</scope>
    <source>
        <strain evidence="1 2">C3</strain>
    </source>
</reference>
<dbReference type="InterPro" id="IPR011057">
    <property type="entry name" value="Mss4-like_sf"/>
</dbReference>
<gene>
    <name evidence="1" type="ORF">GLE_0414</name>
</gene>
<name>A0A0S2DB60_LYSEN</name>
<dbReference type="PATRIC" id="fig|69.6.peg.411"/>
<evidence type="ECO:0000313" key="1">
    <source>
        <dbReference type="EMBL" id="ALN55772.1"/>
    </source>
</evidence>
<dbReference type="Gene3D" id="3.90.1590.10">
    <property type="entry name" value="glutathione-dependent formaldehyde- activating enzyme (gfa)"/>
    <property type="match status" value="1"/>
</dbReference>